<feature type="signal peptide" evidence="2">
    <location>
        <begin position="1"/>
        <end position="19"/>
    </location>
</feature>
<dbReference type="GO" id="GO:0016491">
    <property type="term" value="F:oxidoreductase activity"/>
    <property type="evidence" value="ECO:0007669"/>
    <property type="project" value="UniProtKB-ARBA"/>
</dbReference>
<gene>
    <name evidence="3" type="ORF">PECAL_6P18800</name>
</gene>
<comment type="cofactor">
    <cofactor evidence="1">
        <name>Fe cation</name>
        <dbReference type="ChEBI" id="CHEBI:24875"/>
    </cofactor>
</comment>
<dbReference type="Pfam" id="PF05721">
    <property type="entry name" value="PhyH"/>
    <property type="match status" value="1"/>
</dbReference>
<dbReference type="PANTHER" id="PTHR20883:SF48">
    <property type="entry name" value="ECTOINE DIOXYGENASE"/>
    <property type="match status" value="1"/>
</dbReference>
<dbReference type="EMBL" id="CAKKNE010000006">
    <property type="protein sequence ID" value="CAH0380237.1"/>
    <property type="molecule type" value="Genomic_DNA"/>
</dbReference>
<keyword evidence="2" id="KW-0732">Signal</keyword>
<comment type="caution">
    <text evidence="3">The sequence shown here is derived from an EMBL/GenBank/DDBJ whole genome shotgun (WGS) entry which is preliminary data.</text>
</comment>
<reference evidence="3" key="1">
    <citation type="submission" date="2021-11" db="EMBL/GenBank/DDBJ databases">
        <authorList>
            <consortium name="Genoscope - CEA"/>
            <person name="William W."/>
        </authorList>
    </citation>
    <scope>NUCLEOTIDE SEQUENCE</scope>
</reference>
<feature type="chain" id="PRO_5035242016" description="Phytanoyl-CoA dioxygenase" evidence="2">
    <location>
        <begin position="20"/>
        <end position="302"/>
    </location>
</feature>
<dbReference type="Gene3D" id="2.60.120.620">
    <property type="entry name" value="q2cbj1_9rhob like domain"/>
    <property type="match status" value="1"/>
</dbReference>
<proteinExistence type="predicted"/>
<dbReference type="InterPro" id="IPR008775">
    <property type="entry name" value="Phytyl_CoA_dOase-like"/>
</dbReference>
<protein>
    <recommendedName>
        <fullName evidence="5">Phytanoyl-CoA dioxygenase</fullName>
    </recommendedName>
</protein>
<evidence type="ECO:0000256" key="1">
    <source>
        <dbReference type="ARBA" id="ARBA00001962"/>
    </source>
</evidence>
<evidence type="ECO:0008006" key="5">
    <source>
        <dbReference type="Google" id="ProtNLM"/>
    </source>
</evidence>
<dbReference type="SUPFAM" id="SSF51197">
    <property type="entry name" value="Clavaminate synthase-like"/>
    <property type="match status" value="1"/>
</dbReference>
<evidence type="ECO:0000313" key="4">
    <source>
        <dbReference type="Proteomes" id="UP000789595"/>
    </source>
</evidence>
<dbReference type="GO" id="GO:0046872">
    <property type="term" value="F:metal ion binding"/>
    <property type="evidence" value="ECO:0007669"/>
    <property type="project" value="UniProtKB-ARBA"/>
</dbReference>
<dbReference type="OrthoDB" id="445007at2759"/>
<dbReference type="AlphaFoldDB" id="A0A8J2X7N1"/>
<accession>A0A8J2X7N1</accession>
<name>A0A8J2X7N1_9STRA</name>
<dbReference type="Proteomes" id="UP000789595">
    <property type="component" value="Unassembled WGS sequence"/>
</dbReference>
<evidence type="ECO:0000313" key="3">
    <source>
        <dbReference type="EMBL" id="CAH0380237.1"/>
    </source>
</evidence>
<evidence type="ECO:0000256" key="2">
    <source>
        <dbReference type="SAM" id="SignalP"/>
    </source>
</evidence>
<dbReference type="PANTHER" id="PTHR20883">
    <property type="entry name" value="PHYTANOYL-COA DIOXYGENASE DOMAIN CONTAINING 1"/>
    <property type="match status" value="1"/>
</dbReference>
<keyword evidence="4" id="KW-1185">Reference proteome</keyword>
<sequence>MKLAAALLLCAALARATDATDECASSLAIEDVERYKRDGYVIIRNLFSAAEADVLRRAIETDPLVASNDMPMVDSAGARSKLTLWNQAGNDTFGYFARGRRWVNAARRLIGSPIYHFHTKVMLKEPRVGGTWEWHQDFGYWYQVGCLEPDKMLSAILAVDNHTIENGCMQLLSGSHRVGRLAHGVSGEQAGVDQEALGRAVKRFPLVYATMRPGDVLFTHSNLLHSSAPNESPSWRRSLIVAYNAIENPPRPDTICPLPAEAPLEPLFDDAEILARGVVRIDPARDFLDHARNAAQFSKGSS</sequence>
<organism evidence="3 4">
    <name type="scientific">Pelagomonas calceolata</name>
    <dbReference type="NCBI Taxonomy" id="35677"/>
    <lineage>
        <taxon>Eukaryota</taxon>
        <taxon>Sar</taxon>
        <taxon>Stramenopiles</taxon>
        <taxon>Ochrophyta</taxon>
        <taxon>Pelagophyceae</taxon>
        <taxon>Pelagomonadales</taxon>
        <taxon>Pelagomonadaceae</taxon>
        <taxon>Pelagomonas</taxon>
    </lineage>
</organism>